<protein>
    <submittedName>
        <fullName evidence="2">Peptidoglycan-binding domain 1</fullName>
    </submittedName>
</protein>
<dbReference type="EMBL" id="AP018227">
    <property type="protein sequence ID" value="BAY84036.1"/>
    <property type="molecule type" value="Genomic_DNA"/>
</dbReference>
<dbReference type="Pfam" id="PF01471">
    <property type="entry name" value="PG_binding_1"/>
    <property type="match status" value="5"/>
</dbReference>
<evidence type="ECO:0000313" key="3">
    <source>
        <dbReference type="Proteomes" id="UP000218418"/>
    </source>
</evidence>
<dbReference type="OrthoDB" id="6197780at2"/>
<dbReference type="InterPro" id="IPR036366">
    <property type="entry name" value="PGBDSf"/>
</dbReference>
<sequence length="494" mass="55246">MSNNSRLALPWISVATTLAILGSSNEVLALQRGDNNAQVKNVQSCLRRLGHFNGPVNGNFGSITEAAVKKFQRANGISDIGRVGPKTQAALQRRCASRRRTVSANDCQRGLKIGCDGAAVRELQQNLRTLGVYNGPVTGRFRQLTRNAVINFQRRNSIDPIGVVGPQTRRAISSALNRQRQAVNPPGNLNPPGRECDYRIEVIGLGCRGEWVRQLQQRLKTLNYFRGNATGYFGSITRDAVVRFQQDNRLPTTGNVDRRTWTAMNQVFPVSPPVGSTTLTPGSRGPQVSTLQRNLKQLNYFYGNLTGFYDRSTQEAVLRFQQSYGLPMTGNLDPRTSQAILQVLRSQGGGMGGGSDFEPIYPGDKNQRVEKLQKRLLELGLLKANPTGYFGPFTREGLLAFQRYRGLSETGFVNEQTWDKLGFNTSREKRYVIVVPLQNPDTYNQIRRYIPSAKVGKSRLGDFVNAGEYNQRNEAQRQSQFLRQQGFDARVEYF</sequence>
<dbReference type="SUPFAM" id="SSF47090">
    <property type="entry name" value="PGBD-like"/>
    <property type="match status" value="5"/>
</dbReference>
<gene>
    <name evidence="2" type="ORF">NIES267_35310</name>
</gene>
<feature type="domain" description="Peptidoglycan binding-like" evidence="1">
    <location>
        <begin position="209"/>
        <end position="264"/>
    </location>
</feature>
<dbReference type="Gene3D" id="1.10.101.10">
    <property type="entry name" value="PGBD-like superfamily/PGBD"/>
    <property type="match status" value="5"/>
</dbReference>
<evidence type="ECO:0000259" key="1">
    <source>
        <dbReference type="Pfam" id="PF01471"/>
    </source>
</evidence>
<dbReference type="InterPro" id="IPR036365">
    <property type="entry name" value="PGBD-like_sf"/>
</dbReference>
<feature type="domain" description="Peptidoglycan binding-like" evidence="1">
    <location>
        <begin position="284"/>
        <end position="340"/>
    </location>
</feature>
<dbReference type="InterPro" id="IPR052905">
    <property type="entry name" value="LD-transpeptidase_YkuD-like"/>
</dbReference>
<feature type="domain" description="Peptidoglycan binding-like" evidence="1">
    <location>
        <begin position="36"/>
        <end position="91"/>
    </location>
</feature>
<keyword evidence="3" id="KW-1185">Reference proteome</keyword>
<evidence type="ECO:0000313" key="2">
    <source>
        <dbReference type="EMBL" id="BAY84036.1"/>
    </source>
</evidence>
<proteinExistence type="predicted"/>
<accession>A0A1Z4LS12</accession>
<reference evidence="2 3" key="1">
    <citation type="submission" date="2017-06" db="EMBL/GenBank/DDBJ databases">
        <title>Genome sequencing of cyanobaciteial culture collection at National Institute for Environmental Studies (NIES).</title>
        <authorList>
            <person name="Hirose Y."/>
            <person name="Shimura Y."/>
            <person name="Fujisawa T."/>
            <person name="Nakamura Y."/>
            <person name="Kawachi M."/>
        </authorList>
    </citation>
    <scope>NUCLEOTIDE SEQUENCE [LARGE SCALE GENOMIC DNA]</scope>
    <source>
        <strain evidence="2 3">NIES-267</strain>
    </source>
</reference>
<feature type="domain" description="Peptidoglycan binding-like" evidence="1">
    <location>
        <begin position="117"/>
        <end position="172"/>
    </location>
</feature>
<organism evidence="2 3">
    <name type="scientific">Calothrix parasitica NIES-267</name>
    <dbReference type="NCBI Taxonomy" id="1973488"/>
    <lineage>
        <taxon>Bacteria</taxon>
        <taxon>Bacillati</taxon>
        <taxon>Cyanobacteriota</taxon>
        <taxon>Cyanophyceae</taxon>
        <taxon>Nostocales</taxon>
        <taxon>Calotrichaceae</taxon>
        <taxon>Calothrix</taxon>
    </lineage>
</organism>
<name>A0A1Z4LS12_9CYAN</name>
<dbReference type="PANTHER" id="PTHR41533:SF1">
    <property type="entry name" value="L,D-TRANSPEPTIDASE YCBB-RELATED"/>
    <property type="match status" value="1"/>
</dbReference>
<dbReference type="Proteomes" id="UP000218418">
    <property type="component" value="Chromosome"/>
</dbReference>
<dbReference type="AlphaFoldDB" id="A0A1Z4LS12"/>
<feature type="domain" description="Peptidoglycan binding-like" evidence="1">
    <location>
        <begin position="366"/>
        <end position="421"/>
    </location>
</feature>
<dbReference type="PANTHER" id="PTHR41533">
    <property type="entry name" value="L,D-TRANSPEPTIDASE HI_1667-RELATED"/>
    <property type="match status" value="1"/>
</dbReference>
<dbReference type="InterPro" id="IPR002477">
    <property type="entry name" value="Peptidoglycan-bd-like"/>
</dbReference>